<proteinExistence type="predicted"/>
<dbReference type="RefSeq" id="XP_005780870.1">
    <property type="nucleotide sequence ID" value="XM_005780813.1"/>
</dbReference>
<dbReference type="InterPro" id="IPR029058">
    <property type="entry name" value="AB_hydrolase_fold"/>
</dbReference>
<dbReference type="EnsemblProtists" id="EOD28441">
    <property type="protein sequence ID" value="EOD28441"/>
    <property type="gene ID" value="EMIHUDRAFT_204314"/>
</dbReference>
<sequence length="296" mass="32696">MDSLRAVLTRMVGLAVLPASLPGNAPGTIDDFCCAPLETIRGWRFALVWALTRQILGCRKLEVPDDTQLARLAASRARYVQRGWEEVKIQTADGLLLDAMTIEPGLARARSGSRYARGASRRGGAPRWVLWIGGNFQKYEDWLSYFDLYSRDADVGFAAFNFRGVGESEGAVLCCDDLLADVAACVRHLTERHGTIAVAALRGLGWELHAEAALEQVAGRKLLLYHREDNVVRYAEAGLHASLARQGALERDASFRAMEITSYGAEGWAVHDFPLCTHERTWTNLMQGVAWAFGDQ</sequence>
<organism evidence="1 2">
    <name type="scientific">Emiliania huxleyi (strain CCMP1516)</name>
    <dbReference type="NCBI Taxonomy" id="280463"/>
    <lineage>
        <taxon>Eukaryota</taxon>
        <taxon>Haptista</taxon>
        <taxon>Haptophyta</taxon>
        <taxon>Prymnesiophyceae</taxon>
        <taxon>Isochrysidales</taxon>
        <taxon>Noelaerhabdaceae</taxon>
        <taxon>Emiliania</taxon>
    </lineage>
</organism>
<accession>A0A0D3JY56</accession>
<dbReference type="Proteomes" id="UP000013827">
    <property type="component" value="Unassembled WGS sequence"/>
</dbReference>
<dbReference type="GeneID" id="17273987"/>
<evidence type="ECO:0000313" key="2">
    <source>
        <dbReference type="Proteomes" id="UP000013827"/>
    </source>
</evidence>
<dbReference type="AlphaFoldDB" id="A0A0D3JY56"/>
<dbReference type="HOGENOM" id="CLU_941464_0_0_1"/>
<keyword evidence="2" id="KW-1185">Reference proteome</keyword>
<evidence type="ECO:0000313" key="1">
    <source>
        <dbReference type="EnsemblProtists" id="EOD28441"/>
    </source>
</evidence>
<dbReference type="SUPFAM" id="SSF53474">
    <property type="entry name" value="alpha/beta-Hydrolases"/>
    <property type="match status" value="1"/>
</dbReference>
<dbReference type="Gene3D" id="3.40.50.1820">
    <property type="entry name" value="alpha/beta hydrolase"/>
    <property type="match status" value="1"/>
</dbReference>
<reference evidence="1" key="2">
    <citation type="submission" date="2024-10" db="UniProtKB">
        <authorList>
            <consortium name="EnsemblProtists"/>
        </authorList>
    </citation>
    <scope>IDENTIFICATION</scope>
</reference>
<evidence type="ECO:0008006" key="3">
    <source>
        <dbReference type="Google" id="ProtNLM"/>
    </source>
</evidence>
<dbReference type="KEGG" id="ehx:EMIHUDRAFT_204314"/>
<name>A0A0D3JY56_EMIH1</name>
<protein>
    <recommendedName>
        <fullName evidence="3">Serine aminopeptidase S33 domain-containing protein</fullName>
    </recommendedName>
</protein>
<reference evidence="2" key="1">
    <citation type="journal article" date="2013" name="Nature">
        <title>Pan genome of the phytoplankton Emiliania underpins its global distribution.</title>
        <authorList>
            <person name="Read B.A."/>
            <person name="Kegel J."/>
            <person name="Klute M.J."/>
            <person name="Kuo A."/>
            <person name="Lefebvre S.C."/>
            <person name="Maumus F."/>
            <person name="Mayer C."/>
            <person name="Miller J."/>
            <person name="Monier A."/>
            <person name="Salamov A."/>
            <person name="Young J."/>
            <person name="Aguilar M."/>
            <person name="Claverie J.M."/>
            <person name="Frickenhaus S."/>
            <person name="Gonzalez K."/>
            <person name="Herman E.K."/>
            <person name="Lin Y.C."/>
            <person name="Napier J."/>
            <person name="Ogata H."/>
            <person name="Sarno A.F."/>
            <person name="Shmutz J."/>
            <person name="Schroeder D."/>
            <person name="de Vargas C."/>
            <person name="Verret F."/>
            <person name="von Dassow P."/>
            <person name="Valentin K."/>
            <person name="Van de Peer Y."/>
            <person name="Wheeler G."/>
            <person name="Dacks J.B."/>
            <person name="Delwiche C.F."/>
            <person name="Dyhrman S.T."/>
            <person name="Glockner G."/>
            <person name="John U."/>
            <person name="Richards T."/>
            <person name="Worden A.Z."/>
            <person name="Zhang X."/>
            <person name="Grigoriev I.V."/>
            <person name="Allen A.E."/>
            <person name="Bidle K."/>
            <person name="Borodovsky M."/>
            <person name="Bowler C."/>
            <person name="Brownlee C."/>
            <person name="Cock J.M."/>
            <person name="Elias M."/>
            <person name="Gladyshev V.N."/>
            <person name="Groth M."/>
            <person name="Guda C."/>
            <person name="Hadaegh A."/>
            <person name="Iglesias-Rodriguez M.D."/>
            <person name="Jenkins J."/>
            <person name="Jones B.M."/>
            <person name="Lawson T."/>
            <person name="Leese F."/>
            <person name="Lindquist E."/>
            <person name="Lobanov A."/>
            <person name="Lomsadze A."/>
            <person name="Malik S.B."/>
            <person name="Marsh M.E."/>
            <person name="Mackinder L."/>
            <person name="Mock T."/>
            <person name="Mueller-Roeber B."/>
            <person name="Pagarete A."/>
            <person name="Parker M."/>
            <person name="Probert I."/>
            <person name="Quesneville H."/>
            <person name="Raines C."/>
            <person name="Rensing S.A."/>
            <person name="Riano-Pachon D.M."/>
            <person name="Richier S."/>
            <person name="Rokitta S."/>
            <person name="Shiraiwa Y."/>
            <person name="Soanes D.M."/>
            <person name="van der Giezen M."/>
            <person name="Wahlund T.M."/>
            <person name="Williams B."/>
            <person name="Wilson W."/>
            <person name="Wolfe G."/>
            <person name="Wurch L.L."/>
        </authorList>
    </citation>
    <scope>NUCLEOTIDE SEQUENCE</scope>
</reference>
<dbReference type="PaxDb" id="2903-EOD28441"/>